<dbReference type="Pfam" id="PF02594">
    <property type="entry name" value="DUF167"/>
    <property type="match status" value="1"/>
</dbReference>
<dbReference type="PANTHER" id="PTHR13420">
    <property type="entry name" value="UPF0235 PROTEIN C15ORF40"/>
    <property type="match status" value="1"/>
</dbReference>
<evidence type="ECO:0000313" key="3">
    <source>
        <dbReference type="Proteomes" id="UP000285146"/>
    </source>
</evidence>
<dbReference type="SUPFAM" id="SSF69786">
    <property type="entry name" value="YggU-like"/>
    <property type="match status" value="1"/>
</dbReference>
<protein>
    <submittedName>
        <fullName evidence="2">Uncharacterized protein</fullName>
    </submittedName>
</protein>
<dbReference type="EMBL" id="LKEB01000008">
    <property type="protein sequence ID" value="ROW15643.1"/>
    <property type="molecule type" value="Genomic_DNA"/>
</dbReference>
<dbReference type="Gene3D" id="3.30.1200.10">
    <property type="entry name" value="YggU-like"/>
    <property type="match status" value="1"/>
</dbReference>
<comment type="caution">
    <text evidence="2">The sequence shown here is derived from an EMBL/GenBank/DDBJ whole genome shotgun (WGS) entry which is preliminary data.</text>
</comment>
<dbReference type="Proteomes" id="UP000285146">
    <property type="component" value="Unassembled WGS sequence"/>
</dbReference>
<dbReference type="InterPro" id="IPR036591">
    <property type="entry name" value="YggU-like_sf"/>
</dbReference>
<dbReference type="InterPro" id="IPR003746">
    <property type="entry name" value="DUF167"/>
</dbReference>
<dbReference type="InParanoid" id="A0A423XH68"/>
<comment type="similarity">
    <text evidence="1">Belongs to the UPF0235 family.</text>
</comment>
<sequence length="122" mass="12803">MAAHRFIHYAVASKSKPATVYLQCRVKPNASKVREGITSLTDDAIEVCVSAVPRNGESNKAVLAVLSEALDVAKSDLQITRGAKSRDKVVALGGKSVQDGEVECRGRLLERLGAAVAKNGGG</sequence>
<reference evidence="2 3" key="1">
    <citation type="submission" date="2015-09" db="EMBL/GenBank/DDBJ databases">
        <title>Host preference determinants of Valsa canker pathogens revealed by comparative genomics.</title>
        <authorList>
            <person name="Yin Z."/>
            <person name="Huang L."/>
        </authorList>
    </citation>
    <scope>NUCLEOTIDE SEQUENCE [LARGE SCALE GENOMIC DNA]</scope>
    <source>
        <strain evidence="2 3">SXYLt</strain>
    </source>
</reference>
<dbReference type="AlphaFoldDB" id="A0A423XH68"/>
<dbReference type="STRING" id="1230097.A0A423XH68"/>
<keyword evidence="3" id="KW-1185">Reference proteome</keyword>
<dbReference type="NCBIfam" id="TIGR00251">
    <property type="entry name" value="DUF167 family protein"/>
    <property type="match status" value="1"/>
</dbReference>
<gene>
    <name evidence="2" type="ORF">VPNG_02079</name>
</gene>
<evidence type="ECO:0000313" key="2">
    <source>
        <dbReference type="EMBL" id="ROW15643.1"/>
    </source>
</evidence>
<dbReference type="GO" id="GO:0005737">
    <property type="term" value="C:cytoplasm"/>
    <property type="evidence" value="ECO:0007669"/>
    <property type="project" value="TreeGrafter"/>
</dbReference>
<dbReference type="SMART" id="SM01152">
    <property type="entry name" value="DUF167"/>
    <property type="match status" value="1"/>
</dbReference>
<accession>A0A423XH68</accession>
<name>A0A423XH68_9PEZI</name>
<dbReference type="PANTHER" id="PTHR13420:SF7">
    <property type="entry name" value="UPF0235 PROTEIN C15ORF40"/>
    <property type="match status" value="1"/>
</dbReference>
<dbReference type="OrthoDB" id="244097at2759"/>
<evidence type="ECO:0000256" key="1">
    <source>
        <dbReference type="ARBA" id="ARBA00010364"/>
    </source>
</evidence>
<proteinExistence type="inferred from homology"/>
<organism evidence="2 3">
    <name type="scientific">Cytospora leucostoma</name>
    <dbReference type="NCBI Taxonomy" id="1230097"/>
    <lineage>
        <taxon>Eukaryota</taxon>
        <taxon>Fungi</taxon>
        <taxon>Dikarya</taxon>
        <taxon>Ascomycota</taxon>
        <taxon>Pezizomycotina</taxon>
        <taxon>Sordariomycetes</taxon>
        <taxon>Sordariomycetidae</taxon>
        <taxon>Diaporthales</taxon>
        <taxon>Cytosporaceae</taxon>
        <taxon>Cytospora</taxon>
    </lineage>
</organism>
<dbReference type="HAMAP" id="MF_00634">
    <property type="entry name" value="UPF0235"/>
    <property type="match status" value="1"/>
</dbReference>